<proteinExistence type="inferred from homology"/>
<dbReference type="OrthoDB" id="205623at2759"/>
<comment type="similarity">
    <text evidence="1">Belongs to the sulfotransferase 1 family.</text>
</comment>
<gene>
    <name evidence="4" type="primary">SULT1B1_5</name>
    <name evidence="4" type="ORF">FJT64_000588</name>
</gene>
<evidence type="ECO:0000313" key="4">
    <source>
        <dbReference type="EMBL" id="KAF0295784.1"/>
    </source>
</evidence>
<sequence length="264" mass="30539">MAGTNWMSELAWLVNHDCDFQAAQAYLTPDRAHFLDMPLLVSSSRREAMVAAGNRMVMPITDRPRPWHIQTHLPLNFLPPALLDTCKVISVVRNPKDAVVSLYKMLQLNDTLSPELTVDQYAELYMTGRRFGAPFFSNVLRAWEQRNHPNMLFVTFEEMKQDLRGVIKRVAAHLGKQLTEKQLEQLERHLSFESMKDNQWVNKENLGFRKPDSSTGERRAFMRKGQTGDWKNHLSTEVAQKMDVWMEENLRGTGLELVTELPQK</sequence>
<dbReference type="InterPro" id="IPR000863">
    <property type="entry name" value="Sulfotransferase_dom"/>
</dbReference>
<organism evidence="4 5">
    <name type="scientific">Amphibalanus amphitrite</name>
    <name type="common">Striped barnacle</name>
    <name type="synonym">Balanus amphitrite</name>
    <dbReference type="NCBI Taxonomy" id="1232801"/>
    <lineage>
        <taxon>Eukaryota</taxon>
        <taxon>Metazoa</taxon>
        <taxon>Ecdysozoa</taxon>
        <taxon>Arthropoda</taxon>
        <taxon>Crustacea</taxon>
        <taxon>Multicrustacea</taxon>
        <taxon>Cirripedia</taxon>
        <taxon>Thoracica</taxon>
        <taxon>Thoracicalcarea</taxon>
        <taxon>Balanomorpha</taxon>
        <taxon>Balanoidea</taxon>
        <taxon>Balanidae</taxon>
        <taxon>Amphibalaninae</taxon>
        <taxon>Amphibalanus</taxon>
    </lineage>
</organism>
<feature type="domain" description="Sulfotransferase" evidence="3">
    <location>
        <begin position="3"/>
        <end position="254"/>
    </location>
</feature>
<dbReference type="GO" id="GO:0008146">
    <property type="term" value="F:sulfotransferase activity"/>
    <property type="evidence" value="ECO:0007669"/>
    <property type="project" value="InterPro"/>
</dbReference>
<name>A0A6A4VW01_AMPAM</name>
<evidence type="ECO:0000256" key="1">
    <source>
        <dbReference type="ARBA" id="ARBA00005771"/>
    </source>
</evidence>
<reference evidence="4 5" key="1">
    <citation type="submission" date="2019-07" db="EMBL/GenBank/DDBJ databases">
        <title>Draft genome assembly of a fouling barnacle, Amphibalanus amphitrite (Darwin, 1854): The first reference genome for Thecostraca.</title>
        <authorList>
            <person name="Kim W."/>
        </authorList>
    </citation>
    <scope>NUCLEOTIDE SEQUENCE [LARGE SCALE GENOMIC DNA]</scope>
    <source>
        <strain evidence="4">SNU_AA5</strain>
        <tissue evidence="4">Soma without cirri and trophi</tissue>
    </source>
</reference>
<dbReference type="AlphaFoldDB" id="A0A6A4VW01"/>
<evidence type="ECO:0000256" key="2">
    <source>
        <dbReference type="ARBA" id="ARBA00022679"/>
    </source>
</evidence>
<comment type="caution">
    <text evidence="4">The sequence shown here is derived from an EMBL/GenBank/DDBJ whole genome shotgun (WGS) entry which is preliminary data.</text>
</comment>
<dbReference type="Gene3D" id="3.40.50.300">
    <property type="entry name" value="P-loop containing nucleotide triphosphate hydrolases"/>
    <property type="match status" value="1"/>
</dbReference>
<dbReference type="Proteomes" id="UP000440578">
    <property type="component" value="Unassembled WGS sequence"/>
</dbReference>
<keyword evidence="5" id="KW-1185">Reference proteome</keyword>
<dbReference type="InterPro" id="IPR027417">
    <property type="entry name" value="P-loop_NTPase"/>
</dbReference>
<dbReference type="PANTHER" id="PTHR11783">
    <property type="entry name" value="SULFOTRANSFERASE SULT"/>
    <property type="match status" value="1"/>
</dbReference>
<accession>A0A6A4VW01</accession>
<dbReference type="Pfam" id="PF00685">
    <property type="entry name" value="Sulfotransfer_1"/>
    <property type="match status" value="1"/>
</dbReference>
<protein>
    <submittedName>
        <fullName evidence="4">Sulfotransferase family cytosolic 1B member 1</fullName>
    </submittedName>
</protein>
<dbReference type="SUPFAM" id="SSF52540">
    <property type="entry name" value="P-loop containing nucleoside triphosphate hydrolases"/>
    <property type="match status" value="1"/>
</dbReference>
<evidence type="ECO:0000313" key="5">
    <source>
        <dbReference type="Proteomes" id="UP000440578"/>
    </source>
</evidence>
<keyword evidence="2 4" id="KW-0808">Transferase</keyword>
<evidence type="ECO:0000259" key="3">
    <source>
        <dbReference type="Pfam" id="PF00685"/>
    </source>
</evidence>
<dbReference type="EMBL" id="VIIS01001598">
    <property type="protein sequence ID" value="KAF0295784.1"/>
    <property type="molecule type" value="Genomic_DNA"/>
</dbReference>